<dbReference type="InterPro" id="IPR032675">
    <property type="entry name" value="LRR_dom_sf"/>
</dbReference>
<dbReference type="Proteomes" id="UP001172457">
    <property type="component" value="Chromosome 7"/>
</dbReference>
<sequence>MQENNHFSGILPPSISNCSNLIGLDVYINDFNGGIDIDFGKLLYLTTLSIGRNHFDRHLDDMKLRKRKVLKRISEIEPLAHTPTSILCAAVPSQRSRTVTGPDGNQISSANLRGCTGKFTATDSKKVFSLSAQISNTDLCLKKFRFLGHDHSVYNQRLRYGFLLQMTEMCMKICESIRVTELPATLYCTIQSPKDRHHVTGAIDISMFMRIHNIARNPGDFGDGLLLKITESKDIFLPPDVSNYMISEVSRKSDNLHIYEVNYYLLYDLHSSVKKMITSKGWKMRENQAPTRVGAILSPSLVRCANKEQSLVWFGLVNTQPLTQGLRYGLLQQMTEDESKDISLHFYIMFYNFKGDTLILVDASASNGGTKPLGIESFCALCTMVATTLRMDLWQGGLYEEEMCIINQTAVARISSANLRGCPGKFSATESRKVFVLSAQVMTILSGVEMASQNLFRPESANVCRCFGRLKDCNRKLAYSMKKMMEDKALGAFGSFQRLRLEMKMGMQENQNRNDSWFISKTEPSYSRATRARIVRSSKRAEP</sequence>
<name>A0AA38SQX0_9ASTR</name>
<proteinExistence type="predicted"/>
<comment type="caution">
    <text evidence="1">The sequence shown here is derived from an EMBL/GenBank/DDBJ whole genome shotgun (WGS) entry which is preliminary data.</text>
</comment>
<keyword evidence="2" id="KW-1185">Reference proteome</keyword>
<gene>
    <name evidence="1" type="ORF">OSB04_026852</name>
</gene>
<dbReference type="EMBL" id="JARYMX010000007">
    <property type="protein sequence ID" value="KAJ9540346.1"/>
    <property type="molecule type" value="Genomic_DNA"/>
</dbReference>
<evidence type="ECO:0000313" key="1">
    <source>
        <dbReference type="EMBL" id="KAJ9540346.1"/>
    </source>
</evidence>
<organism evidence="1 2">
    <name type="scientific">Centaurea solstitialis</name>
    <name type="common">yellow star-thistle</name>
    <dbReference type="NCBI Taxonomy" id="347529"/>
    <lineage>
        <taxon>Eukaryota</taxon>
        <taxon>Viridiplantae</taxon>
        <taxon>Streptophyta</taxon>
        <taxon>Embryophyta</taxon>
        <taxon>Tracheophyta</taxon>
        <taxon>Spermatophyta</taxon>
        <taxon>Magnoliopsida</taxon>
        <taxon>eudicotyledons</taxon>
        <taxon>Gunneridae</taxon>
        <taxon>Pentapetalae</taxon>
        <taxon>asterids</taxon>
        <taxon>campanulids</taxon>
        <taxon>Asterales</taxon>
        <taxon>Asteraceae</taxon>
        <taxon>Carduoideae</taxon>
        <taxon>Cardueae</taxon>
        <taxon>Centaureinae</taxon>
        <taxon>Centaurea</taxon>
    </lineage>
</organism>
<dbReference type="SUPFAM" id="SSF52058">
    <property type="entry name" value="L domain-like"/>
    <property type="match status" value="1"/>
</dbReference>
<evidence type="ECO:0000313" key="2">
    <source>
        <dbReference type="Proteomes" id="UP001172457"/>
    </source>
</evidence>
<accession>A0AA38SQX0</accession>
<protein>
    <submittedName>
        <fullName evidence="1">Uncharacterized protein</fullName>
    </submittedName>
</protein>
<dbReference type="AlphaFoldDB" id="A0AA38SQX0"/>
<dbReference type="Gene3D" id="3.80.10.10">
    <property type="entry name" value="Ribonuclease Inhibitor"/>
    <property type="match status" value="1"/>
</dbReference>
<reference evidence="1" key="1">
    <citation type="submission" date="2023-03" db="EMBL/GenBank/DDBJ databases">
        <title>Chromosome-scale reference genome and RAD-based genetic map of yellow starthistle (Centaurea solstitialis) reveal putative structural variation and QTLs associated with invader traits.</title>
        <authorList>
            <person name="Reatini B."/>
            <person name="Cang F.A."/>
            <person name="Jiang Q."/>
            <person name="Mckibben M.T.W."/>
            <person name="Barker M.S."/>
            <person name="Rieseberg L.H."/>
            <person name="Dlugosch K.M."/>
        </authorList>
    </citation>
    <scope>NUCLEOTIDE SEQUENCE</scope>
    <source>
        <strain evidence="1">CAN-66</strain>
        <tissue evidence="1">Leaf</tissue>
    </source>
</reference>